<dbReference type="GO" id="GO:0006402">
    <property type="term" value="P:mRNA catabolic process"/>
    <property type="evidence" value="ECO:0007669"/>
    <property type="project" value="TreeGrafter"/>
</dbReference>
<dbReference type="InterPro" id="IPR011067">
    <property type="entry name" value="Plasmid_toxin/cell-grow_inhib"/>
</dbReference>
<comment type="similarity">
    <text evidence="1">Belongs to the PemK/MazF family.</text>
</comment>
<comment type="caution">
    <text evidence="3">The sequence shown here is derived from an EMBL/GenBank/DDBJ whole genome shotgun (WGS) entry which is preliminary data.</text>
</comment>
<dbReference type="Proteomes" id="UP001212401">
    <property type="component" value="Unassembled WGS sequence"/>
</dbReference>
<keyword evidence="2" id="KW-1277">Toxin-antitoxin system</keyword>
<sequence length="119" mass="13849">MTNYYINKYLPQKQDLIWIDFEPSLGKEIKGRHPAIVMSSANYSKVTGLVMVMPITHAKNNRLREFFIPLHTKNIEGYINPLQIFTFSIRKRRAEFAGEIASPQDWARALMIHNEILNS</sequence>
<reference evidence="3" key="1">
    <citation type="submission" date="2022-01" db="EMBL/GenBank/DDBJ databases">
        <title>VMRC isolate genome collection.</title>
        <authorList>
            <person name="France M."/>
            <person name="Rutt L."/>
            <person name="Humphrys M."/>
            <person name="Ravel J."/>
        </authorList>
    </citation>
    <scope>NUCLEOTIDE SEQUENCE</scope>
    <source>
        <strain evidence="3">C0048A1</strain>
    </source>
</reference>
<dbReference type="GO" id="GO:0016075">
    <property type="term" value="P:rRNA catabolic process"/>
    <property type="evidence" value="ECO:0007669"/>
    <property type="project" value="TreeGrafter"/>
</dbReference>
<name>A0AAW5WUL5_9LACO</name>
<dbReference type="RefSeq" id="WP_269296144.1">
    <property type="nucleotide sequence ID" value="NZ_JAKHPH010000021.1"/>
</dbReference>
<proteinExistence type="inferred from homology"/>
<dbReference type="EMBL" id="JAKHPH010000021">
    <property type="protein sequence ID" value="MCZ3668099.1"/>
    <property type="molecule type" value="Genomic_DNA"/>
</dbReference>
<dbReference type="Pfam" id="PF02452">
    <property type="entry name" value="PemK_toxin"/>
    <property type="match status" value="1"/>
</dbReference>
<dbReference type="SUPFAM" id="SSF50118">
    <property type="entry name" value="Cell growth inhibitor/plasmid maintenance toxic component"/>
    <property type="match status" value="1"/>
</dbReference>
<gene>
    <name evidence="3" type="ORF">L2724_07360</name>
</gene>
<dbReference type="AlphaFoldDB" id="A0AAW5WUL5"/>
<dbReference type="Gene3D" id="2.30.30.110">
    <property type="match status" value="1"/>
</dbReference>
<organism evidence="3 4">
    <name type="scientific">Limosilactobacillus vaginalis</name>
    <dbReference type="NCBI Taxonomy" id="1633"/>
    <lineage>
        <taxon>Bacteria</taxon>
        <taxon>Bacillati</taxon>
        <taxon>Bacillota</taxon>
        <taxon>Bacilli</taxon>
        <taxon>Lactobacillales</taxon>
        <taxon>Lactobacillaceae</taxon>
        <taxon>Limosilactobacillus</taxon>
    </lineage>
</organism>
<dbReference type="GO" id="GO:0003677">
    <property type="term" value="F:DNA binding"/>
    <property type="evidence" value="ECO:0007669"/>
    <property type="project" value="InterPro"/>
</dbReference>
<dbReference type="PANTHER" id="PTHR33988:SF3">
    <property type="entry name" value="ENDORIBONUCLEASE TOXIN CHPB-RELATED"/>
    <property type="match status" value="1"/>
</dbReference>
<accession>A0AAW5WUL5</accession>
<dbReference type="GO" id="GO:0004521">
    <property type="term" value="F:RNA endonuclease activity"/>
    <property type="evidence" value="ECO:0007669"/>
    <property type="project" value="TreeGrafter"/>
</dbReference>
<evidence type="ECO:0000256" key="1">
    <source>
        <dbReference type="ARBA" id="ARBA00007521"/>
    </source>
</evidence>
<evidence type="ECO:0000256" key="2">
    <source>
        <dbReference type="ARBA" id="ARBA00022649"/>
    </source>
</evidence>
<evidence type="ECO:0000313" key="3">
    <source>
        <dbReference type="EMBL" id="MCZ3668099.1"/>
    </source>
</evidence>
<dbReference type="InterPro" id="IPR003477">
    <property type="entry name" value="PemK-like"/>
</dbReference>
<evidence type="ECO:0000313" key="4">
    <source>
        <dbReference type="Proteomes" id="UP001212401"/>
    </source>
</evidence>
<protein>
    <submittedName>
        <fullName evidence="3">Type II toxin-antitoxin system PemK/MazF family toxin</fullName>
    </submittedName>
</protein>
<dbReference type="PANTHER" id="PTHR33988">
    <property type="entry name" value="ENDORIBONUCLEASE MAZF-RELATED"/>
    <property type="match status" value="1"/>
</dbReference>